<evidence type="ECO:0000256" key="3">
    <source>
        <dbReference type="ARBA" id="ARBA00022692"/>
    </source>
</evidence>
<dbReference type="Proteomes" id="UP001642409">
    <property type="component" value="Unassembled WGS sequence"/>
</dbReference>
<feature type="transmembrane region" description="Helical" evidence="7">
    <location>
        <begin position="442"/>
        <end position="460"/>
    </location>
</feature>
<feature type="transmembrane region" description="Helical" evidence="7">
    <location>
        <begin position="63"/>
        <end position="88"/>
    </location>
</feature>
<reference evidence="8" key="1">
    <citation type="submission" date="2023-06" db="EMBL/GenBank/DDBJ databases">
        <authorList>
            <person name="Kurt Z."/>
        </authorList>
    </citation>
    <scope>NUCLEOTIDE SEQUENCE</scope>
</reference>
<feature type="transmembrane region" description="Helical" evidence="7">
    <location>
        <begin position="377"/>
        <end position="396"/>
    </location>
</feature>
<dbReference type="EMBL" id="CATOUU010000630">
    <property type="protein sequence ID" value="CAI9936106.1"/>
    <property type="molecule type" value="Genomic_DNA"/>
</dbReference>
<gene>
    <name evidence="8" type="ORF">HINF_LOCUS23751</name>
    <name evidence="9" type="ORF">HINF_LOCUS58444</name>
</gene>
<feature type="compositionally biased region" description="Basic and acidic residues" evidence="6">
    <location>
        <begin position="498"/>
        <end position="507"/>
    </location>
</feature>
<dbReference type="PANTHER" id="PTHR43823">
    <property type="entry name" value="SPORULATION PROTEIN YKVU"/>
    <property type="match status" value="1"/>
</dbReference>
<comment type="caution">
    <text evidence="8">The sequence shown here is derived from an EMBL/GenBank/DDBJ whole genome shotgun (WGS) entry which is preliminary data.</text>
</comment>
<feature type="region of interest" description="Disordered" evidence="6">
    <location>
        <begin position="496"/>
        <end position="521"/>
    </location>
</feature>
<reference evidence="9 10" key="2">
    <citation type="submission" date="2024-07" db="EMBL/GenBank/DDBJ databases">
        <authorList>
            <person name="Akdeniz Z."/>
        </authorList>
    </citation>
    <scope>NUCLEOTIDE SEQUENCE [LARGE SCALE GENOMIC DNA]</scope>
</reference>
<keyword evidence="3 7" id="KW-0812">Transmembrane</keyword>
<feature type="transmembrane region" description="Helical" evidence="7">
    <location>
        <begin position="39"/>
        <end position="57"/>
    </location>
</feature>
<feature type="transmembrane region" description="Helical" evidence="7">
    <location>
        <begin position="210"/>
        <end position="233"/>
    </location>
</feature>
<protein>
    <submittedName>
        <fullName evidence="9">Hypothetical_protein</fullName>
    </submittedName>
</protein>
<keyword evidence="5 7" id="KW-0472">Membrane</keyword>
<keyword evidence="10" id="KW-1185">Reference proteome</keyword>
<proteinExistence type="predicted"/>
<sequence length="521" mass="59936">MSCSKHSTQLSQDSVQLFHNKIVMVPLSKTIMKTLLPDTILYISQVVVYFVITHYLYQFVDNHVGLVACIITYVVLNLVTILVSDAVVEAGLYFVGKSLETKKNSAAKIYFAYTVVIGVLTTFIISFAIVIGARKQLTNFILWSREQIQVEKQIYNYVAISFILTFFISSLNNLTKVEGKSNLILNYFITIVQLYVIQMSLFLIQMMGKAITPIIFIPCLIIPVIISAVYSLFQTFHLFSKKIQYNNILFIEMNIFKPLRPKVQLEILKLSFHNIFQNVSDALILLFTVQLVTYSDVPVVAYTLLQLELTNVINKSISNNLSSVFRLNMQLKRYDRVFNLFLSLFPLMLVNLAYQVFTFSVRNKLYKLVFNNLFDSTMELFHGSVDGFLGIFSAYSSAVLKSNPNSKISYYIGSFKLIISISFWLTAKYTNYGNTHCSSMLYYYKYCTDLIGFGLYVIYFKQFYLLKKKNCIQEQFGKEPEKLVLRELEIMEPLNISEDSKSSKTKEPANWPQEEINGSCE</sequence>
<evidence type="ECO:0000313" key="9">
    <source>
        <dbReference type="EMBL" id="CAL6077559.1"/>
    </source>
</evidence>
<evidence type="ECO:0000256" key="4">
    <source>
        <dbReference type="ARBA" id="ARBA00022989"/>
    </source>
</evidence>
<accession>A0AA86PC87</accession>
<dbReference type="InterPro" id="IPR051327">
    <property type="entry name" value="MATE_MepA_subfamily"/>
</dbReference>
<dbReference type="AlphaFoldDB" id="A0AA86PC87"/>
<evidence type="ECO:0000256" key="7">
    <source>
        <dbReference type="SAM" id="Phobius"/>
    </source>
</evidence>
<keyword evidence="2" id="KW-1003">Cell membrane</keyword>
<feature type="transmembrane region" description="Helical" evidence="7">
    <location>
        <begin position="109"/>
        <end position="134"/>
    </location>
</feature>
<dbReference type="GO" id="GO:0005886">
    <property type="term" value="C:plasma membrane"/>
    <property type="evidence" value="ECO:0007669"/>
    <property type="project" value="UniProtKB-SubCell"/>
</dbReference>
<name>A0AA86PC87_9EUKA</name>
<dbReference type="PANTHER" id="PTHR43823:SF3">
    <property type="entry name" value="MULTIDRUG EXPORT PROTEIN MEPA"/>
    <property type="match status" value="1"/>
</dbReference>
<feature type="transmembrane region" description="Helical" evidence="7">
    <location>
        <begin position="154"/>
        <end position="171"/>
    </location>
</feature>
<feature type="transmembrane region" description="Helical" evidence="7">
    <location>
        <begin position="337"/>
        <end position="357"/>
    </location>
</feature>
<evidence type="ECO:0000313" key="10">
    <source>
        <dbReference type="Proteomes" id="UP001642409"/>
    </source>
</evidence>
<feature type="transmembrane region" description="Helical" evidence="7">
    <location>
        <begin position="408"/>
        <end position="427"/>
    </location>
</feature>
<evidence type="ECO:0000256" key="6">
    <source>
        <dbReference type="SAM" id="MobiDB-lite"/>
    </source>
</evidence>
<comment type="subcellular location">
    <subcellularLocation>
        <location evidence="1">Cell membrane</location>
        <topology evidence="1">Multi-pass membrane protein</topology>
    </subcellularLocation>
</comment>
<evidence type="ECO:0000256" key="1">
    <source>
        <dbReference type="ARBA" id="ARBA00004651"/>
    </source>
</evidence>
<evidence type="ECO:0000256" key="2">
    <source>
        <dbReference type="ARBA" id="ARBA00022475"/>
    </source>
</evidence>
<evidence type="ECO:0000256" key="5">
    <source>
        <dbReference type="ARBA" id="ARBA00023136"/>
    </source>
</evidence>
<organism evidence="8">
    <name type="scientific">Hexamita inflata</name>
    <dbReference type="NCBI Taxonomy" id="28002"/>
    <lineage>
        <taxon>Eukaryota</taxon>
        <taxon>Metamonada</taxon>
        <taxon>Diplomonadida</taxon>
        <taxon>Hexamitidae</taxon>
        <taxon>Hexamitinae</taxon>
        <taxon>Hexamita</taxon>
    </lineage>
</organism>
<evidence type="ECO:0000313" key="8">
    <source>
        <dbReference type="EMBL" id="CAI9936106.1"/>
    </source>
</evidence>
<dbReference type="EMBL" id="CAXDID020000328">
    <property type="protein sequence ID" value="CAL6077559.1"/>
    <property type="molecule type" value="Genomic_DNA"/>
</dbReference>
<feature type="transmembrane region" description="Helical" evidence="7">
    <location>
        <begin position="183"/>
        <end position="204"/>
    </location>
</feature>
<keyword evidence="4 7" id="KW-1133">Transmembrane helix</keyword>